<accession>A0A7S0WQ15</accession>
<gene>
    <name evidence="1" type="ORF">POBO1169_LOCUS13724</name>
</gene>
<reference evidence="1" key="1">
    <citation type="submission" date="2021-01" db="EMBL/GenBank/DDBJ databases">
        <authorList>
            <person name="Corre E."/>
            <person name="Pelletier E."/>
            <person name="Niang G."/>
            <person name="Scheremetjew M."/>
            <person name="Finn R."/>
            <person name="Kale V."/>
            <person name="Holt S."/>
            <person name="Cochrane G."/>
            <person name="Meng A."/>
            <person name="Brown T."/>
            <person name="Cohen L."/>
        </authorList>
    </citation>
    <scope>NUCLEOTIDE SEQUENCE</scope>
    <source>
        <strain evidence="1">CCMP722</strain>
    </source>
</reference>
<name>A0A7S0WQ15_9CHLO</name>
<dbReference type="EMBL" id="HBFA01027016">
    <property type="protein sequence ID" value="CAD8677674.1"/>
    <property type="molecule type" value="Transcribed_RNA"/>
</dbReference>
<proteinExistence type="predicted"/>
<protein>
    <submittedName>
        <fullName evidence="1">Uncharacterized protein</fullName>
    </submittedName>
</protein>
<organism evidence="1">
    <name type="scientific">Pyramimonas obovata</name>
    <dbReference type="NCBI Taxonomy" id="1411642"/>
    <lineage>
        <taxon>Eukaryota</taxon>
        <taxon>Viridiplantae</taxon>
        <taxon>Chlorophyta</taxon>
        <taxon>Pyramimonadophyceae</taxon>
        <taxon>Pyramimonadales</taxon>
        <taxon>Pyramimonadaceae</taxon>
        <taxon>Pyramimonas</taxon>
        <taxon>Pyramimonas incertae sedis</taxon>
    </lineage>
</organism>
<sequence length="329" mass="36346">MKPKAQLKDRTVEWLAGHRGYGCTVHDMWRGASDLDAKASNAALWGQGNGKRHVDVRQALRARALELRMNPRGKREESAMGQIEQCPLCGEKGNWHHICATCKHVDIRDFYTVRHNATGKVLQEAVRGGKLAGSLIMASFGRTGDTPEDITVPDWMLPKDTKLGIAGEMIEWEGESVKCGINPDMIILQGWPATAAHPAGPVKSYKDKCVWLHVAEHACTSDLTSGRTARRKKAKYEELMGALRDHGWNVRGEVIVTTVGVRGTVPKANDESLQALGVAGKRERGEAQARMAREAIRHLNRIVRQYRILAARANKRTASEQPAKRQGVG</sequence>
<dbReference type="AlphaFoldDB" id="A0A7S0WQ15"/>
<evidence type="ECO:0000313" key="1">
    <source>
        <dbReference type="EMBL" id="CAD8677674.1"/>
    </source>
</evidence>